<comment type="caution">
    <text evidence="13">The sequence shown here is derived from an EMBL/GenBank/DDBJ whole genome shotgun (WGS) entry which is preliminary data.</text>
</comment>
<dbReference type="PANTHER" id="PTHR42801:SF4">
    <property type="entry name" value="AHPC_TSA FAMILY PROTEIN"/>
    <property type="match status" value="1"/>
</dbReference>
<comment type="subunit">
    <text evidence="1">Monomer.</text>
</comment>
<dbReference type="GO" id="GO:0045454">
    <property type="term" value="P:cell redox homeostasis"/>
    <property type="evidence" value="ECO:0007669"/>
    <property type="project" value="TreeGrafter"/>
</dbReference>
<evidence type="ECO:0000256" key="6">
    <source>
        <dbReference type="ARBA" id="ARBA00023157"/>
    </source>
</evidence>
<evidence type="ECO:0000256" key="2">
    <source>
        <dbReference type="ARBA" id="ARBA00013017"/>
    </source>
</evidence>
<keyword evidence="5 13" id="KW-0560">Oxidoreductase</keyword>
<proteinExistence type="inferred from homology"/>
<evidence type="ECO:0000313" key="15">
    <source>
        <dbReference type="Proteomes" id="UP000577419"/>
    </source>
</evidence>
<dbReference type="EMBL" id="JAGVWF010000039">
    <property type="protein sequence ID" value="MBS3059374.1"/>
    <property type="molecule type" value="Genomic_DNA"/>
</dbReference>
<dbReference type="CDD" id="cd03017">
    <property type="entry name" value="PRX_BCP"/>
    <property type="match status" value="1"/>
</dbReference>
<feature type="active site" description="Cysteine sulfenic acid (-SOH) intermediate; for peroxidase activity" evidence="11">
    <location>
        <position position="44"/>
    </location>
</feature>
<comment type="similarity">
    <text evidence="9">Belongs to the peroxiredoxin family. BCP/PrxQ subfamily.</text>
</comment>
<accession>A0A7J4IV87</accession>
<reference evidence="14" key="3">
    <citation type="submission" date="2021-05" db="EMBL/GenBank/DDBJ databases">
        <title>Protein family content uncovers lineage relationships and bacterial pathway maintenance mechanisms in DPANN archaea.</title>
        <authorList>
            <person name="Castelle C.J."/>
            <person name="Meheust R."/>
            <person name="Jaffe A.L."/>
            <person name="Seitz K."/>
            <person name="Gong X."/>
            <person name="Baker B.J."/>
            <person name="Banfield J.F."/>
        </authorList>
    </citation>
    <scope>NUCLEOTIDE SEQUENCE</scope>
    <source>
        <strain evidence="14">RIFCSPHIGHO2_01_FULL_GW2011_AR10_43_9</strain>
    </source>
</reference>
<dbReference type="Gene3D" id="3.40.30.10">
    <property type="entry name" value="Glutaredoxin"/>
    <property type="match status" value="1"/>
</dbReference>
<dbReference type="AlphaFoldDB" id="A0A7J4IV87"/>
<comment type="catalytic activity">
    <reaction evidence="10">
        <text>a hydroperoxide + [thioredoxin]-dithiol = an alcohol + [thioredoxin]-disulfide + H2O</text>
        <dbReference type="Rhea" id="RHEA:62620"/>
        <dbReference type="Rhea" id="RHEA-COMP:10698"/>
        <dbReference type="Rhea" id="RHEA-COMP:10700"/>
        <dbReference type="ChEBI" id="CHEBI:15377"/>
        <dbReference type="ChEBI" id="CHEBI:29950"/>
        <dbReference type="ChEBI" id="CHEBI:30879"/>
        <dbReference type="ChEBI" id="CHEBI:35924"/>
        <dbReference type="ChEBI" id="CHEBI:50058"/>
        <dbReference type="EC" id="1.11.1.24"/>
    </reaction>
</comment>
<feature type="domain" description="Thioredoxin" evidence="12">
    <location>
        <begin position="2"/>
        <end position="151"/>
    </location>
</feature>
<dbReference type="Proteomes" id="UP000683213">
    <property type="component" value="Unassembled WGS sequence"/>
</dbReference>
<keyword evidence="4" id="KW-0049">Antioxidant</keyword>
<dbReference type="InterPro" id="IPR036249">
    <property type="entry name" value="Thioredoxin-like_sf"/>
</dbReference>
<dbReference type="FunFam" id="3.40.30.10:FF:000007">
    <property type="entry name" value="Thioredoxin-dependent thiol peroxidase"/>
    <property type="match status" value="1"/>
</dbReference>
<dbReference type="EMBL" id="DUFG01000025">
    <property type="protein sequence ID" value="HIH08704.1"/>
    <property type="molecule type" value="Genomic_DNA"/>
</dbReference>
<organism evidence="13 15">
    <name type="scientific">Candidatus Iainarchaeum sp</name>
    <dbReference type="NCBI Taxonomy" id="3101447"/>
    <lineage>
        <taxon>Archaea</taxon>
        <taxon>Candidatus Iainarchaeota</taxon>
        <taxon>Candidatus Iainarchaeia</taxon>
        <taxon>Candidatus Iainarchaeales</taxon>
        <taxon>Candidatus Iainarchaeaceae</taxon>
        <taxon>Candidatus Iainarchaeum</taxon>
    </lineage>
</organism>
<sequence length="151" mass="16921">MVEAGEKAPAFSLKDAGGRTVKLSDFKGKKLVLYFYPKDDTPGCTKEACSFRDDFSKYKKAGIEILGVSLDDEQSHKKFAGKYDLPFTLLADTGKEVSRKYGVLGEKSFFGKKLFGVKRTTFLIDESGKIRQIFRDVKVEGHSKEILEKFG</sequence>
<reference evidence="13" key="1">
    <citation type="journal article" date="2020" name="bioRxiv">
        <title>A rank-normalized archaeal taxonomy based on genome phylogeny resolves widespread incomplete and uneven classifications.</title>
        <authorList>
            <person name="Rinke C."/>
            <person name="Chuvochina M."/>
            <person name="Mussig A.J."/>
            <person name="Chaumeil P.-A."/>
            <person name="Waite D.W."/>
            <person name="Whitman W.B."/>
            <person name="Parks D.H."/>
            <person name="Hugenholtz P."/>
        </authorList>
    </citation>
    <scope>NUCLEOTIDE SEQUENCE</scope>
    <source>
        <strain evidence="13">UBA10011</strain>
    </source>
</reference>
<evidence type="ECO:0000313" key="14">
    <source>
        <dbReference type="EMBL" id="MBS3059374.1"/>
    </source>
</evidence>
<keyword evidence="3 13" id="KW-0575">Peroxidase</keyword>
<dbReference type="Proteomes" id="UP000577419">
    <property type="component" value="Unassembled WGS sequence"/>
</dbReference>
<dbReference type="PIRSF" id="PIRSF000239">
    <property type="entry name" value="AHPC"/>
    <property type="match status" value="1"/>
</dbReference>
<dbReference type="GO" id="GO:0005737">
    <property type="term" value="C:cytoplasm"/>
    <property type="evidence" value="ECO:0007669"/>
    <property type="project" value="TreeGrafter"/>
</dbReference>
<dbReference type="InterPro" id="IPR024706">
    <property type="entry name" value="Peroxiredoxin_AhpC-typ"/>
</dbReference>
<dbReference type="SUPFAM" id="SSF52833">
    <property type="entry name" value="Thioredoxin-like"/>
    <property type="match status" value="1"/>
</dbReference>
<evidence type="ECO:0000256" key="4">
    <source>
        <dbReference type="ARBA" id="ARBA00022862"/>
    </source>
</evidence>
<evidence type="ECO:0000259" key="12">
    <source>
        <dbReference type="PROSITE" id="PS51352"/>
    </source>
</evidence>
<dbReference type="InterPro" id="IPR000866">
    <property type="entry name" value="AhpC/TSA"/>
</dbReference>
<dbReference type="InterPro" id="IPR013766">
    <property type="entry name" value="Thioredoxin_domain"/>
</dbReference>
<evidence type="ECO:0000256" key="5">
    <source>
        <dbReference type="ARBA" id="ARBA00023002"/>
    </source>
</evidence>
<dbReference type="Pfam" id="PF00578">
    <property type="entry name" value="AhpC-TSA"/>
    <property type="match status" value="1"/>
</dbReference>
<dbReference type="NCBIfam" id="NF006960">
    <property type="entry name" value="PRK09437.1"/>
    <property type="match status" value="1"/>
</dbReference>
<evidence type="ECO:0000256" key="11">
    <source>
        <dbReference type="PIRSR" id="PIRSR000239-1"/>
    </source>
</evidence>
<evidence type="ECO:0000313" key="13">
    <source>
        <dbReference type="EMBL" id="HIH08704.1"/>
    </source>
</evidence>
<evidence type="ECO:0000256" key="7">
    <source>
        <dbReference type="ARBA" id="ARBA00023284"/>
    </source>
</evidence>
<evidence type="ECO:0000256" key="8">
    <source>
        <dbReference type="ARBA" id="ARBA00032824"/>
    </source>
</evidence>
<dbReference type="GO" id="GO:0034599">
    <property type="term" value="P:cellular response to oxidative stress"/>
    <property type="evidence" value="ECO:0007669"/>
    <property type="project" value="TreeGrafter"/>
</dbReference>
<evidence type="ECO:0000256" key="10">
    <source>
        <dbReference type="ARBA" id="ARBA00049091"/>
    </source>
</evidence>
<evidence type="ECO:0000256" key="9">
    <source>
        <dbReference type="ARBA" id="ARBA00038489"/>
    </source>
</evidence>
<reference evidence="14" key="2">
    <citation type="submission" date="2021-03" db="EMBL/GenBank/DDBJ databases">
        <authorList>
            <person name="Jaffe A."/>
        </authorList>
    </citation>
    <scope>NUCLEOTIDE SEQUENCE</scope>
    <source>
        <strain evidence="14">RIFCSPHIGHO2_01_FULL_GW2011_AR10_43_9</strain>
    </source>
</reference>
<dbReference type="GO" id="GO:0008379">
    <property type="term" value="F:thioredoxin peroxidase activity"/>
    <property type="evidence" value="ECO:0007669"/>
    <property type="project" value="TreeGrafter"/>
</dbReference>
<keyword evidence="7" id="KW-0676">Redox-active center</keyword>
<name>A0A7J4IV87_9ARCH</name>
<evidence type="ECO:0000256" key="3">
    <source>
        <dbReference type="ARBA" id="ARBA00022559"/>
    </source>
</evidence>
<gene>
    <name evidence="13" type="primary">bcp</name>
    <name evidence="13" type="ORF">HA237_05035</name>
    <name evidence="14" type="ORF">J4224_03035</name>
</gene>
<dbReference type="InterPro" id="IPR050924">
    <property type="entry name" value="Peroxiredoxin_BCP/PrxQ"/>
</dbReference>
<dbReference type="EC" id="1.11.1.24" evidence="2"/>
<dbReference type="PANTHER" id="PTHR42801">
    <property type="entry name" value="THIOREDOXIN-DEPENDENT PEROXIDE REDUCTASE"/>
    <property type="match status" value="1"/>
</dbReference>
<dbReference type="PROSITE" id="PS51352">
    <property type="entry name" value="THIOREDOXIN_2"/>
    <property type="match status" value="1"/>
</dbReference>
<evidence type="ECO:0000256" key="1">
    <source>
        <dbReference type="ARBA" id="ARBA00011245"/>
    </source>
</evidence>
<protein>
    <recommendedName>
        <fullName evidence="2">thioredoxin-dependent peroxiredoxin</fullName>
        <ecNumber evidence="2">1.11.1.24</ecNumber>
    </recommendedName>
    <alternativeName>
        <fullName evidence="8">Thioredoxin peroxidase</fullName>
    </alternativeName>
</protein>
<keyword evidence="6" id="KW-1015">Disulfide bond</keyword>